<comment type="caution">
    <text evidence="2">The sequence shown here is derived from an EMBL/GenBank/DDBJ whole genome shotgun (WGS) entry which is preliminary data.</text>
</comment>
<gene>
    <name evidence="2" type="ORF">BcabD6B2_10390</name>
</gene>
<dbReference type="Proteomes" id="UP001497744">
    <property type="component" value="Unassembled WGS sequence"/>
</dbReference>
<keyword evidence="3" id="KW-1185">Reference proteome</keyword>
<keyword evidence="1" id="KW-0812">Transmembrane</keyword>
<dbReference type="GeneID" id="94193087"/>
<keyword evidence="1" id="KW-0472">Membrane</keyword>
<evidence type="ECO:0000313" key="2">
    <source>
        <dbReference type="EMBL" id="GIX61604.1"/>
    </source>
</evidence>
<evidence type="ECO:0000313" key="3">
    <source>
        <dbReference type="Proteomes" id="UP001497744"/>
    </source>
</evidence>
<dbReference type="RefSeq" id="XP_067713675.1">
    <property type="nucleotide sequence ID" value="XM_067857574.1"/>
</dbReference>
<name>A0AAV4LSN3_BABCB</name>
<sequence>MTAAVQKSLTDPPTNLKEAIDWVLQIKRDGHAQDLADALEELLKHDGSEVAVKVLDKYRLASKGVIVGLMSNKPSEPAHGFAVPHAILNKLSLGLEPFHERSAAISRKTLEQWVSSVDKNTLKTLIDSLVKGLETFVDSQGSGIVKNPYTSAYKSDVEWNSLTDSDKRDCAAILLGIMPVVYIGLTYLYWQCEGTNGWDTEQLTDGGSDQGSLKKYMEAFGYAENDLNKSTTGGSIATQLMHAFSQLQTAYTKAKPKPPPSTSPSYPDFLKALQEKVHWSPSLSRSSPLTSLYLISHYYITNFLYIVEPTSPATPSFAGYSGTAALAGGAYGLNLGGLGTVMSALLA</sequence>
<dbReference type="InterPro" id="IPR024751">
    <property type="entry name" value="VESA1"/>
</dbReference>
<dbReference type="AlphaFoldDB" id="A0AAV4LSN3"/>
<protein>
    <submittedName>
        <fullName evidence="2">Variant erythrocyte surface antigen-1 family protein</fullName>
    </submittedName>
</protein>
<accession>A0AAV4LSN3</accession>
<organism evidence="2 3">
    <name type="scientific">Babesia caballi</name>
    <dbReference type="NCBI Taxonomy" id="5871"/>
    <lineage>
        <taxon>Eukaryota</taxon>
        <taxon>Sar</taxon>
        <taxon>Alveolata</taxon>
        <taxon>Apicomplexa</taxon>
        <taxon>Aconoidasida</taxon>
        <taxon>Piroplasmida</taxon>
        <taxon>Babesiidae</taxon>
        <taxon>Babesia</taxon>
    </lineage>
</organism>
<dbReference type="EMBL" id="BPLF01000001">
    <property type="protein sequence ID" value="GIX61604.1"/>
    <property type="molecule type" value="Genomic_DNA"/>
</dbReference>
<feature type="transmembrane region" description="Helical" evidence="1">
    <location>
        <begin position="170"/>
        <end position="190"/>
    </location>
</feature>
<reference evidence="2 3" key="1">
    <citation type="submission" date="2021-06" db="EMBL/GenBank/DDBJ databases">
        <title>Genome sequence of Babesia caballi.</title>
        <authorList>
            <person name="Yamagishi J."/>
            <person name="Kidaka T."/>
            <person name="Ochi A."/>
        </authorList>
    </citation>
    <scope>NUCLEOTIDE SEQUENCE [LARGE SCALE GENOMIC DNA]</scope>
    <source>
        <strain evidence="2">USDA-D6B2</strain>
    </source>
</reference>
<proteinExistence type="predicted"/>
<evidence type="ECO:0000256" key="1">
    <source>
        <dbReference type="SAM" id="Phobius"/>
    </source>
</evidence>
<dbReference type="Pfam" id="PF12785">
    <property type="entry name" value="VESA1_N"/>
    <property type="match status" value="1"/>
</dbReference>
<keyword evidence="1" id="KW-1133">Transmembrane helix</keyword>